<feature type="compositionally biased region" description="Basic and acidic residues" evidence="1">
    <location>
        <begin position="117"/>
        <end position="129"/>
    </location>
</feature>
<evidence type="ECO:0000256" key="1">
    <source>
        <dbReference type="SAM" id="MobiDB-lite"/>
    </source>
</evidence>
<feature type="compositionally biased region" description="Polar residues" evidence="1">
    <location>
        <begin position="130"/>
        <end position="140"/>
    </location>
</feature>
<feature type="region of interest" description="Disordered" evidence="1">
    <location>
        <begin position="79"/>
        <end position="102"/>
    </location>
</feature>
<reference evidence="3" key="1">
    <citation type="submission" date="2020-10" db="EMBL/GenBank/DDBJ databases">
        <title>Unveiling of a novel bifunctional photoreceptor, Dualchrome1, isolated from a cosmopolitan green alga.</title>
        <authorList>
            <person name="Suzuki S."/>
            <person name="Kawachi M."/>
        </authorList>
    </citation>
    <scope>NUCLEOTIDE SEQUENCE</scope>
    <source>
        <strain evidence="3">NIES 2893</strain>
    </source>
</reference>
<dbReference type="Gene3D" id="2.130.10.10">
    <property type="entry name" value="YVTN repeat-like/Quinoprotein amine dehydrogenase"/>
    <property type="match status" value="1"/>
</dbReference>
<evidence type="ECO:0000313" key="3">
    <source>
        <dbReference type="EMBL" id="GHP07332.1"/>
    </source>
</evidence>
<sequence>MAPVAMSSRYTLVGGPSARGDGIPLLPIQHASPSSMSSSCFFGFFSKRRSRKVLFVFLVLWVTMALSWTLSVSSRVTTSDLSTRSSSRTHRDTSSGVGSIPRDSNAFAVLGVNKNKQSSEHNIPKKQTREAQQLLPSNDGATAPTRARKLVLASHNRLFYLDVDTFEETTIHEGDGVYYGVFPGPKHETYGDTLWVVSRPHNHHPKESIERLLNVAANPPQPPGITLREVVIPSRFAHDAVLDTNHGVAYVASTEDGTVLELDANTMQLRQKHELFTRHDHVNTISPIAAADSGDSKQFWAMLHRMGKSSTLVQLDVDTKKVRASWSGFGKSSHGIVQASDARSLYVLDSGEGSLLRLSPPVQQQQQQMQETDEDGSVKPEISVLWRDPQQTFLKGVCVIDGVAYVGVSEFGTRAERARLDKTADIVAVRLSDGKQLFRRTVESRGLLNVVAAPHIDAASTYRELVNWGTAGNASPNVSPKTYLDISTKNELSRLDHSTTSDMQLDNPMLYVPAGTVPESLLAPLDNLLNEHPEYWDEFGPGQKDNARFVGRAGNIQHFKPGVATINLMFSDRAANRFFAFPFEKRFHDAVYPIMQYLLSPILGANAPLLNHACRVQLSFMSGDAKILEHVDRGAWVSKCHRLHVPLHTHDGVHFDILVSNPAIIQHLSEDADVEKAKGGKFHIVRVPTRRGEAFEINNMIKHRVRVDEPTSTTRDRVHLIIDWHETAHPYDVLVDGAECQYKGDVTECDAKLLKEHVPSTLS</sequence>
<name>A0A830HKD2_9CHLO</name>
<keyword evidence="4" id="KW-1185">Reference proteome</keyword>
<dbReference type="Gene3D" id="2.60.120.330">
    <property type="entry name" value="B-lactam Antibiotic, Isopenicillin N Synthase, Chain"/>
    <property type="match status" value="1"/>
</dbReference>
<dbReference type="EMBL" id="BNJQ01000016">
    <property type="protein sequence ID" value="GHP07332.1"/>
    <property type="molecule type" value="Genomic_DNA"/>
</dbReference>
<gene>
    <name evidence="3" type="ORF">PPROV_000607300</name>
</gene>
<keyword evidence="2" id="KW-1133">Transmembrane helix</keyword>
<dbReference type="InterPro" id="IPR027443">
    <property type="entry name" value="IPNS-like_sf"/>
</dbReference>
<dbReference type="AlphaFoldDB" id="A0A830HKD2"/>
<accession>A0A830HKD2</accession>
<dbReference type="SUPFAM" id="SSF63825">
    <property type="entry name" value="YWTD domain"/>
    <property type="match status" value="1"/>
</dbReference>
<evidence type="ECO:0000313" key="4">
    <source>
        <dbReference type="Proteomes" id="UP000660262"/>
    </source>
</evidence>
<protein>
    <submittedName>
        <fullName evidence="3">Uncharacterized protein</fullName>
    </submittedName>
</protein>
<organism evidence="3 4">
    <name type="scientific">Pycnococcus provasolii</name>
    <dbReference type="NCBI Taxonomy" id="41880"/>
    <lineage>
        <taxon>Eukaryota</taxon>
        <taxon>Viridiplantae</taxon>
        <taxon>Chlorophyta</taxon>
        <taxon>Pseudoscourfieldiophyceae</taxon>
        <taxon>Pseudoscourfieldiales</taxon>
        <taxon>Pycnococcaceae</taxon>
        <taxon>Pycnococcus</taxon>
    </lineage>
</organism>
<dbReference type="InterPro" id="IPR015943">
    <property type="entry name" value="WD40/YVTN_repeat-like_dom_sf"/>
</dbReference>
<feature type="transmembrane region" description="Helical" evidence="2">
    <location>
        <begin position="53"/>
        <end position="70"/>
    </location>
</feature>
<proteinExistence type="predicted"/>
<feature type="region of interest" description="Disordered" evidence="1">
    <location>
        <begin position="115"/>
        <end position="142"/>
    </location>
</feature>
<comment type="caution">
    <text evidence="3">The sequence shown here is derived from an EMBL/GenBank/DDBJ whole genome shotgun (WGS) entry which is preliminary data.</text>
</comment>
<keyword evidence="2" id="KW-0472">Membrane</keyword>
<dbReference type="Proteomes" id="UP000660262">
    <property type="component" value="Unassembled WGS sequence"/>
</dbReference>
<dbReference type="OrthoDB" id="411451at2759"/>
<evidence type="ECO:0000256" key="2">
    <source>
        <dbReference type="SAM" id="Phobius"/>
    </source>
</evidence>
<keyword evidence="2" id="KW-0812">Transmembrane</keyword>